<dbReference type="InterPro" id="IPR000330">
    <property type="entry name" value="SNF2_N"/>
</dbReference>
<dbReference type="AlphaFoldDB" id="A0A0K1Q4P4"/>
<dbReference type="InterPro" id="IPR001650">
    <property type="entry name" value="Helicase_C-like"/>
</dbReference>
<dbReference type="GO" id="GO:0004386">
    <property type="term" value="F:helicase activity"/>
    <property type="evidence" value="ECO:0007669"/>
    <property type="project" value="UniProtKB-KW"/>
</dbReference>
<dbReference type="GO" id="GO:0005524">
    <property type="term" value="F:ATP binding"/>
    <property type="evidence" value="ECO:0007669"/>
    <property type="project" value="InterPro"/>
</dbReference>
<dbReference type="SUPFAM" id="SSF52540">
    <property type="entry name" value="P-loop containing nucleoside triphosphate hydrolases"/>
    <property type="match status" value="2"/>
</dbReference>
<dbReference type="InterPro" id="IPR027417">
    <property type="entry name" value="P-loop_NTPase"/>
</dbReference>
<dbReference type="CDD" id="cd18793">
    <property type="entry name" value="SF2_C_SNF"/>
    <property type="match status" value="1"/>
</dbReference>
<dbReference type="InterPro" id="IPR038718">
    <property type="entry name" value="SNF2-like_sf"/>
</dbReference>
<dbReference type="EMBL" id="CP012333">
    <property type="protein sequence ID" value="AKV00791.1"/>
    <property type="molecule type" value="Genomic_DNA"/>
</dbReference>
<dbReference type="SMART" id="SM00490">
    <property type="entry name" value="HELICc"/>
    <property type="match status" value="1"/>
</dbReference>
<gene>
    <name evidence="4" type="ORF">AKJ09_07454</name>
</gene>
<dbReference type="Pfam" id="PF00176">
    <property type="entry name" value="SNF2-rel_dom"/>
    <property type="match status" value="1"/>
</dbReference>
<sequence>MSDAFVPVVRIFADEVVIHRTEGLESLYETEKVPLLELAFDYRGRIVMASEDSDLEDGEGSSFRNRKDEARVRRLLESFGAIPLDVLDEWATSVQADYVVRCDGNVHDFCAFSAYVVPQLRTMGWRVDIAKDYPFRVVQSEPRWYANVESSDPENPEAQRPDWFGLELGVDLDGRRVNLLPALLELIERANGKALAELAAATRKCLALPVGEGLFLPVPAERARAILRVLAELWEGQVSPKGKIEFPQVRAPALLALDEAFKVDGETLHVEGDGRARAWAELLTQPVATATPPVGLQAQLRPYQIEGLTWLQNLRERGCGGVLADDMGLGKTLQTISHLLKEKEGGRLDRPAMIIAPTSLVPNWDREIKKFAPQLKVYCFHGPDRAESYHLAAEADIIVTSYPVVCRDEELLGQRKYHMVILDEAQTIKNLRSRAHVACRKIDAEHRIALSGTPVENHLGELWALLDFVNPGLLGDEAHFNRFYRVPVEKGKNEERLMALREVVAPYILRRMKRDVAKELPPKTEVMRPIELRGSQRELYESIRVAAHAEVRKLIKKKGLAASTVPILGALTKLRQVCCDPRLVRISTAGQVRESAKYQMFFDLVEKQLSGGHRILVFSQFTSMLGLLANGLKERKIPFTELTGATMDRAAAVDKFESGQATVFLISLRAGGTGLTLTSADVVIHYDPWWNPAIQAQATDRAYRIGQKKPVISYHLFAAGSVEERILGLQQSKRHVADAILGNATAGSGLTENEIDVLFAPLGA</sequence>
<protein>
    <submittedName>
        <fullName evidence="4">Superfamily II DNA/RNA helicase, SNF2 family</fullName>
    </submittedName>
</protein>
<dbReference type="Proteomes" id="UP000064967">
    <property type="component" value="Chromosome"/>
</dbReference>
<evidence type="ECO:0000259" key="2">
    <source>
        <dbReference type="PROSITE" id="PS51192"/>
    </source>
</evidence>
<keyword evidence="4" id="KW-0347">Helicase</keyword>
<proteinExistence type="predicted"/>
<evidence type="ECO:0000313" key="4">
    <source>
        <dbReference type="EMBL" id="AKV00791.1"/>
    </source>
</evidence>
<dbReference type="KEGG" id="llu:AKJ09_07454"/>
<dbReference type="CDD" id="cd18012">
    <property type="entry name" value="DEXQc_arch_SWI2_SNF2"/>
    <property type="match status" value="1"/>
</dbReference>
<dbReference type="GO" id="GO:0016787">
    <property type="term" value="F:hydrolase activity"/>
    <property type="evidence" value="ECO:0007669"/>
    <property type="project" value="UniProtKB-KW"/>
</dbReference>
<dbReference type="PROSITE" id="PS51192">
    <property type="entry name" value="HELICASE_ATP_BIND_1"/>
    <property type="match status" value="1"/>
</dbReference>
<dbReference type="SMART" id="SM00487">
    <property type="entry name" value="DEXDc"/>
    <property type="match status" value="1"/>
</dbReference>
<dbReference type="Gene3D" id="3.40.50.300">
    <property type="entry name" value="P-loop containing nucleotide triphosphate hydrolases"/>
    <property type="match status" value="1"/>
</dbReference>
<dbReference type="Pfam" id="PF00271">
    <property type="entry name" value="Helicase_C"/>
    <property type="match status" value="1"/>
</dbReference>
<evidence type="ECO:0000256" key="1">
    <source>
        <dbReference type="ARBA" id="ARBA00022801"/>
    </source>
</evidence>
<dbReference type="InterPro" id="IPR014001">
    <property type="entry name" value="Helicase_ATP-bd"/>
</dbReference>
<keyword evidence="4" id="KW-0547">Nucleotide-binding</keyword>
<dbReference type="OrthoDB" id="9814088at2"/>
<dbReference type="PROSITE" id="PS51194">
    <property type="entry name" value="HELICASE_CTER"/>
    <property type="match status" value="1"/>
</dbReference>
<keyword evidence="1" id="KW-0378">Hydrolase</keyword>
<reference evidence="4 5" key="1">
    <citation type="submission" date="2015-08" db="EMBL/GenBank/DDBJ databases">
        <authorList>
            <person name="Babu N.S."/>
            <person name="Beckwith C.J."/>
            <person name="Beseler K.G."/>
            <person name="Brison A."/>
            <person name="Carone J.V."/>
            <person name="Caskin T.P."/>
            <person name="Diamond M."/>
            <person name="Durham M.E."/>
            <person name="Foxe J.M."/>
            <person name="Go M."/>
            <person name="Henderson B.A."/>
            <person name="Jones I.B."/>
            <person name="McGettigan J.A."/>
            <person name="Micheletti S.J."/>
            <person name="Nasrallah M.E."/>
            <person name="Ortiz D."/>
            <person name="Piller C.R."/>
            <person name="Privatt S.R."/>
            <person name="Schneider S.L."/>
            <person name="Sharp S."/>
            <person name="Smith T.C."/>
            <person name="Stanton J.D."/>
            <person name="Ullery H.E."/>
            <person name="Wilson R.J."/>
            <person name="Serrano M.G."/>
            <person name="Buck G."/>
            <person name="Lee V."/>
            <person name="Wang Y."/>
            <person name="Carvalho R."/>
            <person name="Voegtly L."/>
            <person name="Shi R."/>
            <person name="Duckworth R."/>
            <person name="Johnson A."/>
            <person name="Loviza R."/>
            <person name="Walstead R."/>
            <person name="Shah Z."/>
            <person name="Kiflezghi M."/>
            <person name="Wade K."/>
            <person name="Ball S.L."/>
            <person name="Bradley K.W."/>
            <person name="Asai D.J."/>
            <person name="Bowman C.A."/>
            <person name="Russell D.A."/>
            <person name="Pope W.H."/>
            <person name="Jacobs-Sera D."/>
            <person name="Hendrix R.W."/>
            <person name="Hatfull G.F."/>
        </authorList>
    </citation>
    <scope>NUCLEOTIDE SEQUENCE [LARGE SCALE GENOMIC DNA]</scope>
    <source>
        <strain evidence="4 5">DSM 27648</strain>
    </source>
</reference>
<organism evidence="4 5">
    <name type="scientific">Labilithrix luteola</name>
    <dbReference type="NCBI Taxonomy" id="1391654"/>
    <lineage>
        <taxon>Bacteria</taxon>
        <taxon>Pseudomonadati</taxon>
        <taxon>Myxococcota</taxon>
        <taxon>Polyangia</taxon>
        <taxon>Polyangiales</taxon>
        <taxon>Labilitrichaceae</taxon>
        <taxon>Labilithrix</taxon>
    </lineage>
</organism>
<dbReference type="STRING" id="1391654.AKJ09_07454"/>
<accession>A0A0K1Q4P4</accession>
<feature type="domain" description="Helicase C-terminal" evidence="3">
    <location>
        <begin position="597"/>
        <end position="758"/>
    </location>
</feature>
<dbReference type="Gene3D" id="3.40.50.10810">
    <property type="entry name" value="Tandem AAA-ATPase domain"/>
    <property type="match status" value="1"/>
</dbReference>
<name>A0A0K1Q4P4_9BACT</name>
<keyword evidence="5" id="KW-1185">Reference proteome</keyword>
<dbReference type="PANTHER" id="PTHR10799">
    <property type="entry name" value="SNF2/RAD54 HELICASE FAMILY"/>
    <property type="match status" value="1"/>
</dbReference>
<evidence type="ECO:0000313" key="5">
    <source>
        <dbReference type="Proteomes" id="UP000064967"/>
    </source>
</evidence>
<dbReference type="InterPro" id="IPR049730">
    <property type="entry name" value="SNF2/RAD54-like_C"/>
</dbReference>
<feature type="domain" description="Helicase ATP-binding" evidence="2">
    <location>
        <begin position="312"/>
        <end position="472"/>
    </location>
</feature>
<keyword evidence="4" id="KW-0067">ATP-binding</keyword>
<evidence type="ECO:0000259" key="3">
    <source>
        <dbReference type="PROSITE" id="PS51194"/>
    </source>
</evidence>
<dbReference type="RefSeq" id="WP_146652016.1">
    <property type="nucleotide sequence ID" value="NZ_CP012333.1"/>
</dbReference>